<dbReference type="KEGG" id="lji:ELX58_02615"/>
<dbReference type="Proteomes" id="UP000294321">
    <property type="component" value="Chromosome"/>
</dbReference>
<accession>A0A4V1ALL9</accession>
<dbReference type="AlphaFoldDB" id="A0A4V1ALL9"/>
<proteinExistence type="predicted"/>
<protein>
    <submittedName>
        <fullName evidence="1">Uncharacterized protein</fullName>
    </submittedName>
</protein>
<dbReference type="RefSeq" id="WP_133441616.1">
    <property type="nucleotide sequence ID" value="NZ_CP034726.1"/>
</dbReference>
<reference evidence="2" key="1">
    <citation type="submission" date="2018-12" db="EMBL/GenBank/DDBJ databases">
        <title>A new species of lactobacillus.</title>
        <authorList>
            <person name="Jian Y."/>
            <person name="Xin L."/>
            <person name="Hong Z.J."/>
            <person name="Ming L.Z."/>
            <person name="Hong X.Z."/>
        </authorList>
    </citation>
    <scope>NUCLEOTIDE SEQUENCE [LARGE SCALE GENOMIC DNA]</scope>
    <source>
        <strain evidence="2">HSLZ-75</strain>
    </source>
</reference>
<sequence length="121" mass="13930">MKPNKKTVKKMLHKPAINPKVQANIKHFDLGANLRSHQYKALKSDRYDALSLLKELVNESNYDWRVSTSQSHLIKILKTNQNSLNFDLLSLDRLGLIHIDITQLASGHDNFNCEIIPHKVF</sequence>
<organism evidence="1 2">
    <name type="scientific">Acetilactobacillus jinshanensis</name>
    <dbReference type="NCBI Taxonomy" id="1720083"/>
    <lineage>
        <taxon>Bacteria</taxon>
        <taxon>Bacillati</taxon>
        <taxon>Bacillota</taxon>
        <taxon>Bacilli</taxon>
        <taxon>Lactobacillales</taxon>
        <taxon>Lactobacillaceae</taxon>
        <taxon>Acetilactobacillus</taxon>
    </lineage>
</organism>
<name>A0A4V1ALL9_9LACO</name>
<gene>
    <name evidence="1" type="ORF">ELX58_02615</name>
</gene>
<dbReference type="EMBL" id="CP034726">
    <property type="protein sequence ID" value="QBP18059.1"/>
    <property type="molecule type" value="Genomic_DNA"/>
</dbReference>
<evidence type="ECO:0000313" key="1">
    <source>
        <dbReference type="EMBL" id="QBP18059.1"/>
    </source>
</evidence>
<keyword evidence="2" id="KW-1185">Reference proteome</keyword>
<evidence type="ECO:0000313" key="2">
    <source>
        <dbReference type="Proteomes" id="UP000294321"/>
    </source>
</evidence>